<dbReference type="Pfam" id="PF13178">
    <property type="entry name" value="DUF4005"/>
    <property type="match status" value="1"/>
</dbReference>
<dbReference type="InterPro" id="IPR025064">
    <property type="entry name" value="DUF4005"/>
</dbReference>
<dbReference type="PANTHER" id="PTHR32295:SF33">
    <property type="entry name" value="PROTEIN IQ-DOMAIN 21"/>
    <property type="match status" value="1"/>
</dbReference>
<accession>A0A5P1FR90</accession>
<dbReference type="Pfam" id="PF00612">
    <property type="entry name" value="IQ"/>
    <property type="match status" value="2"/>
</dbReference>
<feature type="domain" description="DUF4005" evidence="5">
    <location>
        <begin position="321"/>
        <end position="377"/>
    </location>
</feature>
<reference evidence="7" key="1">
    <citation type="journal article" date="2017" name="Nat. Commun.">
        <title>The asparagus genome sheds light on the origin and evolution of a young Y chromosome.</title>
        <authorList>
            <person name="Harkess A."/>
            <person name="Zhou J."/>
            <person name="Xu C."/>
            <person name="Bowers J.E."/>
            <person name="Van der Hulst R."/>
            <person name="Ayyampalayam S."/>
            <person name="Mercati F."/>
            <person name="Riccardi P."/>
            <person name="McKain M.R."/>
            <person name="Kakrana A."/>
            <person name="Tang H."/>
            <person name="Ray J."/>
            <person name="Groenendijk J."/>
            <person name="Arikit S."/>
            <person name="Mathioni S.M."/>
            <person name="Nakano M."/>
            <person name="Shan H."/>
            <person name="Telgmann-Rauber A."/>
            <person name="Kanno A."/>
            <person name="Yue Z."/>
            <person name="Chen H."/>
            <person name="Li W."/>
            <person name="Chen Y."/>
            <person name="Xu X."/>
            <person name="Zhang Y."/>
            <person name="Luo S."/>
            <person name="Chen H."/>
            <person name="Gao J."/>
            <person name="Mao Z."/>
            <person name="Pires J.C."/>
            <person name="Luo M."/>
            <person name="Kudrna D."/>
            <person name="Wing R.A."/>
            <person name="Meyers B.C."/>
            <person name="Yi K."/>
            <person name="Kong H."/>
            <person name="Lavrijsen P."/>
            <person name="Sunseri F."/>
            <person name="Falavigna A."/>
            <person name="Ye Y."/>
            <person name="Leebens-Mack J.H."/>
            <person name="Chen G."/>
        </authorList>
    </citation>
    <scope>NUCLEOTIDE SEQUENCE [LARGE SCALE GENOMIC DNA]</scope>
    <source>
        <strain evidence="7">cv. DH0086</strain>
    </source>
</reference>
<organism evidence="6 7">
    <name type="scientific">Asparagus officinalis</name>
    <name type="common">Garden asparagus</name>
    <dbReference type="NCBI Taxonomy" id="4686"/>
    <lineage>
        <taxon>Eukaryota</taxon>
        <taxon>Viridiplantae</taxon>
        <taxon>Streptophyta</taxon>
        <taxon>Embryophyta</taxon>
        <taxon>Tracheophyta</taxon>
        <taxon>Spermatophyta</taxon>
        <taxon>Magnoliopsida</taxon>
        <taxon>Liliopsida</taxon>
        <taxon>Asparagales</taxon>
        <taxon>Asparagaceae</taxon>
        <taxon>Asparagoideae</taxon>
        <taxon>Asparagus</taxon>
    </lineage>
</organism>
<dbReference type="OMA" id="LECWMSS"/>
<keyword evidence="7" id="KW-1185">Reference proteome</keyword>
<sequence length="401" mass="45316">MKRAFKSPSKDCSHNQMEWSVNHVEQEEEEEMPEIVSVEHFPADTSVDGDGDDEVPETRRGVSQPATAAAAGGCRLLASAAAAKVRETGLGMKRCRGEAEGCVVIQSYYRGYLARIALRALRGLVRLQALVRGHIVRKQAQMTMRCMQALVRVQARVRARRLSIIHNNNHRVNLPTSYKHSYRKNDAYSIKEGDIDNDYDEYDDGGVHSHRSNKSPYYKDKQSIMMESQMRSDDAMDRERALAYAFSCQDRPQWGWNWLERWMSNQQLQTPQESMLLQPESAYITPTNTVDNLSEKTVEIDTGRSTTDPKNYLKRQFSHYQGDERSVGVRAVPSYMAATQSAKAKARAQGKFGGQSPLQAGRRLQVQTTKRNTGYSPDSSCAGDDQTPPFRVQMGKKEHVI</sequence>
<protein>
    <recommendedName>
        <fullName evidence="5">DUF4005 domain-containing protein</fullName>
    </recommendedName>
</protein>
<dbReference type="PANTHER" id="PTHR32295">
    <property type="entry name" value="IQ-DOMAIN 5-RELATED"/>
    <property type="match status" value="1"/>
</dbReference>
<feature type="region of interest" description="Disordered" evidence="4">
    <location>
        <begin position="348"/>
        <end position="401"/>
    </location>
</feature>
<evidence type="ECO:0000313" key="7">
    <source>
        <dbReference type="Proteomes" id="UP000243459"/>
    </source>
</evidence>
<dbReference type="PROSITE" id="PS50096">
    <property type="entry name" value="IQ"/>
    <property type="match status" value="2"/>
</dbReference>
<evidence type="ECO:0000256" key="4">
    <source>
        <dbReference type="SAM" id="MobiDB-lite"/>
    </source>
</evidence>
<comment type="similarity">
    <text evidence="2">Belongs to the IQD family.</text>
</comment>
<feature type="compositionally biased region" description="Polar residues" evidence="4">
    <location>
        <begin position="365"/>
        <end position="379"/>
    </location>
</feature>
<keyword evidence="1" id="KW-0112">Calmodulin-binding</keyword>
<comment type="subunit">
    <text evidence="3">Binds to multiple calmodulin (CaM) in the presence of Ca(2+) and CaM-like proteins.</text>
</comment>
<dbReference type="AlphaFoldDB" id="A0A5P1FR90"/>
<dbReference type="Proteomes" id="UP000243459">
    <property type="component" value="Chromosome 1"/>
</dbReference>
<dbReference type="InterPro" id="IPR000048">
    <property type="entry name" value="IQ_motif_EF-hand-BS"/>
</dbReference>
<evidence type="ECO:0000259" key="5">
    <source>
        <dbReference type="Pfam" id="PF13178"/>
    </source>
</evidence>
<evidence type="ECO:0000313" key="6">
    <source>
        <dbReference type="EMBL" id="ONK80592.1"/>
    </source>
</evidence>
<evidence type="ECO:0000256" key="2">
    <source>
        <dbReference type="ARBA" id="ARBA00024341"/>
    </source>
</evidence>
<dbReference type="Gramene" id="ONK80592">
    <property type="protein sequence ID" value="ONK80592"/>
    <property type="gene ID" value="A4U43_C01F19550"/>
</dbReference>
<feature type="region of interest" description="Disordered" evidence="4">
    <location>
        <begin position="1"/>
        <end position="64"/>
    </location>
</feature>
<proteinExistence type="inferred from homology"/>
<name>A0A5P1FR90_ASPOF</name>
<evidence type="ECO:0000256" key="3">
    <source>
        <dbReference type="ARBA" id="ARBA00024378"/>
    </source>
</evidence>
<dbReference type="GO" id="GO:0005516">
    <property type="term" value="F:calmodulin binding"/>
    <property type="evidence" value="ECO:0007669"/>
    <property type="project" value="UniProtKB-KW"/>
</dbReference>
<dbReference type="EMBL" id="CM007381">
    <property type="protein sequence ID" value="ONK80592.1"/>
    <property type="molecule type" value="Genomic_DNA"/>
</dbReference>
<gene>
    <name evidence="6" type="ORF">A4U43_C01F19550</name>
</gene>
<evidence type="ECO:0000256" key="1">
    <source>
        <dbReference type="ARBA" id="ARBA00022860"/>
    </source>
</evidence>